<reference evidence="2 3" key="1">
    <citation type="submission" date="2023-06" db="EMBL/GenBank/DDBJ databases">
        <title>Sporosarcina sp. nov., isolated from Korean tranditional fermented seafood 'Jeotgal'.</title>
        <authorList>
            <person name="Yang A.I."/>
            <person name="Shin N.-R."/>
        </authorList>
    </citation>
    <scope>NUCLEOTIDE SEQUENCE [LARGE SCALE GENOMIC DNA]</scope>
    <source>
        <strain evidence="2 3">T2O-4</strain>
    </source>
</reference>
<dbReference type="Proteomes" id="UP001303902">
    <property type="component" value="Chromosome"/>
</dbReference>
<gene>
    <name evidence="2" type="ORF">QWT69_08235</name>
</gene>
<dbReference type="EMBL" id="CP129118">
    <property type="protein sequence ID" value="WOV89079.1"/>
    <property type="molecule type" value="Genomic_DNA"/>
</dbReference>
<name>A0ABZ0L966_9BACL</name>
<evidence type="ECO:0000313" key="2">
    <source>
        <dbReference type="EMBL" id="WOV89079.1"/>
    </source>
</evidence>
<sequence length="74" mass="8324">MGSFFAVFCLLKTEQYTRNPANLMPKYANTTVNMIQSAVVFNSLEQSSNYSSTVTDDHRLSGEDPKTIRLSDNQ</sequence>
<evidence type="ECO:0000256" key="1">
    <source>
        <dbReference type="SAM" id="MobiDB-lite"/>
    </source>
</evidence>
<feature type="region of interest" description="Disordered" evidence="1">
    <location>
        <begin position="49"/>
        <end position="74"/>
    </location>
</feature>
<protein>
    <submittedName>
        <fullName evidence="2">Uncharacterized protein</fullName>
    </submittedName>
</protein>
<accession>A0ABZ0L966</accession>
<evidence type="ECO:0000313" key="3">
    <source>
        <dbReference type="Proteomes" id="UP001303902"/>
    </source>
</evidence>
<organism evidence="2 3">
    <name type="scientific">Sporosarcina oncorhynchi</name>
    <dbReference type="NCBI Taxonomy" id="3056444"/>
    <lineage>
        <taxon>Bacteria</taxon>
        <taxon>Bacillati</taxon>
        <taxon>Bacillota</taxon>
        <taxon>Bacilli</taxon>
        <taxon>Bacillales</taxon>
        <taxon>Caryophanaceae</taxon>
        <taxon>Sporosarcina</taxon>
    </lineage>
</organism>
<dbReference type="RefSeq" id="WP_317970787.1">
    <property type="nucleotide sequence ID" value="NZ_CP129118.1"/>
</dbReference>
<feature type="compositionally biased region" description="Basic and acidic residues" evidence="1">
    <location>
        <begin position="55"/>
        <end position="74"/>
    </location>
</feature>
<keyword evidence="3" id="KW-1185">Reference proteome</keyword>
<proteinExistence type="predicted"/>